<dbReference type="Gene3D" id="3.30.450.20">
    <property type="entry name" value="PAS domain"/>
    <property type="match status" value="2"/>
</dbReference>
<dbReference type="InterPro" id="IPR001610">
    <property type="entry name" value="PAC"/>
</dbReference>
<dbReference type="PROSITE" id="PS50801">
    <property type="entry name" value="STAS"/>
    <property type="match status" value="1"/>
</dbReference>
<dbReference type="CDD" id="cd07041">
    <property type="entry name" value="STAS_RsbR_RsbS_like"/>
    <property type="match status" value="1"/>
</dbReference>
<protein>
    <submittedName>
        <fullName evidence="3">STAS domain-containing protein</fullName>
    </submittedName>
</protein>
<dbReference type="SUPFAM" id="SSF52091">
    <property type="entry name" value="SpoIIaa-like"/>
    <property type="match status" value="1"/>
</dbReference>
<reference evidence="3" key="1">
    <citation type="submission" date="2022-11" db="EMBL/GenBank/DDBJ databases">
        <title>Minimal conservation of predation-associated metabolite biosynthetic gene clusters underscores biosynthetic potential of Myxococcota including descriptions for ten novel species: Archangium lansinium sp. nov., Myxococcus landrumus sp. nov., Nannocystis bai.</title>
        <authorList>
            <person name="Ahearne A."/>
            <person name="Stevens C."/>
            <person name="Phillips K."/>
        </authorList>
    </citation>
    <scope>NUCLEOTIDE SEQUENCE</scope>
    <source>
        <strain evidence="3">Na p29</strain>
    </source>
</reference>
<evidence type="ECO:0000259" key="2">
    <source>
        <dbReference type="PROSITE" id="PS50801"/>
    </source>
</evidence>
<dbReference type="SUPFAM" id="SSF55785">
    <property type="entry name" value="PYP-like sensor domain (PAS domain)"/>
    <property type="match status" value="2"/>
</dbReference>
<evidence type="ECO:0000313" key="3">
    <source>
        <dbReference type="EMBL" id="MCY1008999.1"/>
    </source>
</evidence>
<dbReference type="InterPro" id="IPR000700">
    <property type="entry name" value="PAS-assoc_C"/>
</dbReference>
<dbReference type="InterPro" id="IPR051932">
    <property type="entry name" value="Bact_StressResp_Reg"/>
</dbReference>
<dbReference type="InterPro" id="IPR035965">
    <property type="entry name" value="PAS-like_dom_sf"/>
</dbReference>
<dbReference type="Proteomes" id="UP001150924">
    <property type="component" value="Unassembled WGS sequence"/>
</dbReference>
<sequence length="516" mass="56887">MACSLLLVAGPEIDVTLGAPRAHLRPTAPSVQYVGSEAERYLSRSSEHDDDLCNKFHSQWARTLCTRMSRARRPGRQAPQVSLDRSCAGLVTSGQGFHGAHLVDSNRYAHARARRVGDGDRRGWSLGIAELDPADPLEDDAPAIYSPRLQAMLPAGAPPTVGAWLAAIHPDDRAGVEAARKRQMAAPDALVELEYRVSVAGETRWLHERSHARPAAHPGRWRLLGVVRDMTEQRRAKERAQRDTELMLQTQSAAQVGGWEIDLVANELYWTEETHRIHEVPPGYVPDLAQAIGFYAPEHVPVISEAVARCQAGETFDVELDLITYTGRRINVHATGRPYYTDGKLTRIYGAFRNITDIKQRENDLREKLARIAQQDEAIRVLSTPIIQLWDDIITLPVVGALDPERATQIMDRLLHEVSNLGARFAILDLTGVDAIDTTTADQILRITRAVSLLGARGLLCGVQPGIAQTLTELGVDMAGLLVYRNLQEALRGCLGSLSRSSGRRAPETESPGIRR</sequence>
<feature type="domain" description="STAS" evidence="2">
    <location>
        <begin position="383"/>
        <end position="494"/>
    </location>
</feature>
<dbReference type="Gene3D" id="3.30.750.24">
    <property type="entry name" value="STAS domain"/>
    <property type="match status" value="1"/>
</dbReference>
<dbReference type="PANTHER" id="PTHR33745">
    <property type="entry name" value="RSBT ANTAGONIST PROTEIN RSBS-RELATED"/>
    <property type="match status" value="1"/>
</dbReference>
<dbReference type="AlphaFoldDB" id="A0A9X3IZV2"/>
<proteinExistence type="predicted"/>
<dbReference type="RefSeq" id="WP_267771654.1">
    <property type="nucleotide sequence ID" value="NZ_JAPNKE010000002.1"/>
</dbReference>
<dbReference type="Pfam" id="PF01740">
    <property type="entry name" value="STAS"/>
    <property type="match status" value="1"/>
</dbReference>
<feature type="domain" description="PAC" evidence="1">
    <location>
        <begin position="316"/>
        <end position="367"/>
    </location>
</feature>
<evidence type="ECO:0000313" key="4">
    <source>
        <dbReference type="Proteomes" id="UP001150924"/>
    </source>
</evidence>
<dbReference type="PANTHER" id="PTHR33745:SF1">
    <property type="entry name" value="RSBT ANTAGONIST PROTEIN RSBS"/>
    <property type="match status" value="1"/>
</dbReference>
<gene>
    <name evidence="3" type="ORF">OV079_26260</name>
</gene>
<organism evidence="3 4">
    <name type="scientific">Nannocystis pusilla</name>
    <dbReference type="NCBI Taxonomy" id="889268"/>
    <lineage>
        <taxon>Bacteria</taxon>
        <taxon>Pseudomonadati</taxon>
        <taxon>Myxococcota</taxon>
        <taxon>Polyangia</taxon>
        <taxon>Nannocystales</taxon>
        <taxon>Nannocystaceae</taxon>
        <taxon>Nannocystis</taxon>
    </lineage>
</organism>
<dbReference type="SMART" id="SM00086">
    <property type="entry name" value="PAC"/>
    <property type="match status" value="2"/>
</dbReference>
<accession>A0A9X3IZV2</accession>
<dbReference type="InterPro" id="IPR036513">
    <property type="entry name" value="STAS_dom_sf"/>
</dbReference>
<name>A0A9X3IZV2_9BACT</name>
<dbReference type="EMBL" id="JAPNKE010000002">
    <property type="protein sequence ID" value="MCY1008999.1"/>
    <property type="molecule type" value="Genomic_DNA"/>
</dbReference>
<keyword evidence="4" id="KW-1185">Reference proteome</keyword>
<dbReference type="InterPro" id="IPR002645">
    <property type="entry name" value="STAS_dom"/>
</dbReference>
<evidence type="ECO:0000259" key="1">
    <source>
        <dbReference type="PROSITE" id="PS50113"/>
    </source>
</evidence>
<comment type="caution">
    <text evidence="3">The sequence shown here is derived from an EMBL/GenBank/DDBJ whole genome shotgun (WGS) entry which is preliminary data.</text>
</comment>
<dbReference type="PROSITE" id="PS50113">
    <property type="entry name" value="PAC"/>
    <property type="match status" value="1"/>
</dbReference>